<dbReference type="GO" id="GO:0031676">
    <property type="term" value="C:plasma membrane-derived thylakoid membrane"/>
    <property type="evidence" value="ECO:0007669"/>
    <property type="project" value="UniProtKB-SubCell"/>
</dbReference>
<keyword evidence="8 12" id="KW-0472">Membrane</keyword>
<keyword evidence="7 12" id="KW-0406">Ion transport</keyword>
<dbReference type="RefSeq" id="WP_193992859.1">
    <property type="nucleotide sequence ID" value="NZ_JADEXP010000063.1"/>
</dbReference>
<keyword evidence="6 12" id="KW-1133">Transmembrane helix</keyword>
<proteinExistence type="inferred from homology"/>
<evidence type="ECO:0000313" key="15">
    <source>
        <dbReference type="Proteomes" id="UP000615026"/>
    </source>
</evidence>
<comment type="subcellular location">
    <subcellularLocation>
        <location evidence="12">Cellular thylakoid membrane</location>
        <topology evidence="12">Single-pass membrane protein</topology>
    </subcellularLocation>
    <subcellularLocation>
        <location evidence="11">Endomembrane system</location>
        <topology evidence="11">Single-pass membrane protein</topology>
    </subcellularLocation>
</comment>
<dbReference type="Proteomes" id="UP000615026">
    <property type="component" value="Unassembled WGS sequence"/>
</dbReference>
<dbReference type="CDD" id="cd06503">
    <property type="entry name" value="ATP-synt_Fo_b"/>
    <property type="match status" value="1"/>
</dbReference>
<reference evidence="14" key="1">
    <citation type="submission" date="2020-10" db="EMBL/GenBank/DDBJ databases">
        <authorList>
            <person name="Castelo-Branco R."/>
            <person name="Eusebio N."/>
            <person name="Adriana R."/>
            <person name="Vieira A."/>
            <person name="Brugerolle De Fraissinette N."/>
            <person name="Rezende De Castro R."/>
            <person name="Schneider M.P."/>
            <person name="Vasconcelos V."/>
            <person name="Leao P.N."/>
        </authorList>
    </citation>
    <scope>NUCLEOTIDE SEQUENCE</scope>
    <source>
        <strain evidence="14">LEGE 11479</strain>
    </source>
</reference>
<accession>A0A928ZSV2</accession>
<comment type="caution">
    <text evidence="14">The sequence shown here is derived from an EMBL/GenBank/DDBJ whole genome shotgun (WGS) entry which is preliminary data.</text>
</comment>
<keyword evidence="5 12" id="KW-0375">Hydrogen ion transport</keyword>
<dbReference type="HAMAP" id="MF_01398">
    <property type="entry name" value="ATP_synth_b_bprime"/>
    <property type="match status" value="1"/>
</dbReference>
<dbReference type="PANTHER" id="PTHR33445:SF2">
    <property type="entry name" value="ATP SYNTHASE SUBUNIT B', CHLOROPLASTIC"/>
    <property type="match status" value="1"/>
</dbReference>
<keyword evidence="9 12" id="KW-0066">ATP synthesis</keyword>
<feature type="transmembrane region" description="Helical" evidence="12">
    <location>
        <begin position="6"/>
        <end position="27"/>
    </location>
</feature>
<dbReference type="GO" id="GO:0046961">
    <property type="term" value="F:proton-transporting ATPase activity, rotational mechanism"/>
    <property type="evidence" value="ECO:0007669"/>
    <property type="project" value="TreeGrafter"/>
</dbReference>
<evidence type="ECO:0000256" key="13">
    <source>
        <dbReference type="SAM" id="Coils"/>
    </source>
</evidence>
<evidence type="ECO:0000256" key="5">
    <source>
        <dbReference type="ARBA" id="ARBA00022781"/>
    </source>
</evidence>
<evidence type="ECO:0000256" key="2">
    <source>
        <dbReference type="ARBA" id="ARBA00022448"/>
    </source>
</evidence>
<keyword evidence="15" id="KW-1185">Reference proteome</keyword>
<dbReference type="Pfam" id="PF00430">
    <property type="entry name" value="ATP-synt_B"/>
    <property type="match status" value="1"/>
</dbReference>
<evidence type="ECO:0000256" key="6">
    <source>
        <dbReference type="ARBA" id="ARBA00022989"/>
    </source>
</evidence>
<gene>
    <name evidence="12" type="primary">atpF</name>
    <name evidence="14" type="ORF">IQ260_09470</name>
</gene>
<keyword evidence="12" id="KW-0793">Thylakoid</keyword>
<comment type="subunit">
    <text evidence="12">F-type ATPases have 2 components, F(1) - the catalytic core - and F(0) - the membrane proton channel. F(1) has five subunits: alpha(3), beta(3), gamma(1), delta(1), epsilon(1). F(0) has four main subunits: a(1), b(1), b'(1) and c(10-14). The alpha and beta chains form an alternating ring which encloses part of the gamma chain. F(1) is attached to F(0) by a central stalk formed by the gamma and epsilon chains, while a peripheral stalk is formed by the delta, b and b' chains.</text>
</comment>
<dbReference type="PANTHER" id="PTHR33445">
    <property type="entry name" value="ATP SYNTHASE SUBUNIT B', CHLOROPLASTIC"/>
    <property type="match status" value="1"/>
</dbReference>
<comment type="function">
    <text evidence="12">Component of the F(0) channel, it forms part of the peripheral stalk, linking F(1) to F(0).</text>
</comment>
<protein>
    <recommendedName>
        <fullName evidence="12">ATP synthase subunit b</fullName>
    </recommendedName>
    <alternativeName>
        <fullName evidence="12">ATP synthase F(0) sector subunit b</fullName>
    </alternativeName>
    <alternativeName>
        <fullName evidence="12">ATPase subunit I</fullName>
    </alternativeName>
    <alternativeName>
        <fullName evidence="12">F-type ATPase subunit b</fullName>
        <shortName evidence="12">F-ATPase subunit b</shortName>
    </alternativeName>
</protein>
<feature type="coiled-coil region" evidence="13">
    <location>
        <begin position="31"/>
        <end position="75"/>
    </location>
</feature>
<dbReference type="InterPro" id="IPR002146">
    <property type="entry name" value="ATP_synth_b/b'su_bac/chlpt"/>
</dbReference>
<dbReference type="AlphaFoldDB" id="A0A928ZSV2"/>
<comment type="similarity">
    <text evidence="1 12">Belongs to the ATPase B chain family.</text>
</comment>
<evidence type="ECO:0000256" key="7">
    <source>
        <dbReference type="ARBA" id="ARBA00023065"/>
    </source>
</evidence>
<dbReference type="GO" id="GO:0045259">
    <property type="term" value="C:proton-transporting ATP synthase complex"/>
    <property type="evidence" value="ECO:0007669"/>
    <property type="project" value="UniProtKB-KW"/>
</dbReference>
<organism evidence="14 15">
    <name type="scientific">Leptolyngbya cf. ectocarpi LEGE 11479</name>
    <dbReference type="NCBI Taxonomy" id="1828722"/>
    <lineage>
        <taxon>Bacteria</taxon>
        <taxon>Bacillati</taxon>
        <taxon>Cyanobacteriota</taxon>
        <taxon>Cyanophyceae</taxon>
        <taxon>Leptolyngbyales</taxon>
        <taxon>Leptolyngbyaceae</taxon>
        <taxon>Leptolyngbya group</taxon>
        <taxon>Leptolyngbya</taxon>
    </lineage>
</organism>
<evidence type="ECO:0000256" key="8">
    <source>
        <dbReference type="ARBA" id="ARBA00023136"/>
    </source>
</evidence>
<comment type="function">
    <text evidence="10 12">F(1)F(0) ATP synthase produces ATP from ADP in the presence of a proton or sodium gradient. F-type ATPases consist of two structural domains, F(1) containing the extramembraneous catalytic core and F(0) containing the membrane proton channel, linked together by a central stalk and a peripheral stalk. During catalysis, ATP synthesis in the catalytic domain of F(1) is coupled via a rotary mechanism of the central stalk subunits to proton translocation.</text>
</comment>
<evidence type="ECO:0000256" key="11">
    <source>
        <dbReference type="ARBA" id="ARBA00037847"/>
    </source>
</evidence>
<keyword evidence="3 12" id="KW-0138">CF(0)</keyword>
<keyword evidence="13" id="KW-0175">Coiled coil</keyword>
<dbReference type="InterPro" id="IPR050059">
    <property type="entry name" value="ATP_synthase_B_chain"/>
</dbReference>
<evidence type="ECO:0000313" key="14">
    <source>
        <dbReference type="EMBL" id="MBE9066882.1"/>
    </source>
</evidence>
<dbReference type="GO" id="GO:0012505">
    <property type="term" value="C:endomembrane system"/>
    <property type="evidence" value="ECO:0007669"/>
    <property type="project" value="UniProtKB-SubCell"/>
</dbReference>
<evidence type="ECO:0000256" key="1">
    <source>
        <dbReference type="ARBA" id="ARBA00005513"/>
    </source>
</evidence>
<evidence type="ECO:0000256" key="12">
    <source>
        <dbReference type="HAMAP-Rule" id="MF_01398"/>
    </source>
</evidence>
<sequence length="256" mass="29306">MLIDNFTVLAQIVNFLILVVLLKRFLYGPITRAMEARKQTIAHQLEQAEQREAIAQAEAQRLQQMQQDFAAHREQRLVELRSQLEDERLTRLEQAKDEVNAARDRWYHGIAQEKAAVLRSFQQQANYQLTQTLRQVLTELADASLEQQITHQFLTRLAQLPEQERTRLQSALNDGTPVQLSSSFPLSAATQQEITEALRGIGSFSNFDYELNPVLICGLELNVPGYCLAWNLAKYIETLEQNLAHVLDQHIEQQAG</sequence>
<evidence type="ECO:0000256" key="4">
    <source>
        <dbReference type="ARBA" id="ARBA00022692"/>
    </source>
</evidence>
<dbReference type="EMBL" id="JADEXP010000063">
    <property type="protein sequence ID" value="MBE9066882.1"/>
    <property type="molecule type" value="Genomic_DNA"/>
</dbReference>
<evidence type="ECO:0000256" key="3">
    <source>
        <dbReference type="ARBA" id="ARBA00022547"/>
    </source>
</evidence>
<evidence type="ECO:0000256" key="10">
    <source>
        <dbReference type="ARBA" id="ARBA00025198"/>
    </source>
</evidence>
<dbReference type="GO" id="GO:0046933">
    <property type="term" value="F:proton-transporting ATP synthase activity, rotational mechanism"/>
    <property type="evidence" value="ECO:0007669"/>
    <property type="project" value="UniProtKB-UniRule"/>
</dbReference>
<keyword evidence="4 12" id="KW-0812">Transmembrane</keyword>
<evidence type="ECO:0000256" key="9">
    <source>
        <dbReference type="ARBA" id="ARBA00023310"/>
    </source>
</evidence>
<keyword evidence="2 12" id="KW-0813">Transport</keyword>
<name>A0A928ZSV2_LEPEC</name>